<evidence type="ECO:0000256" key="7">
    <source>
        <dbReference type="SAM" id="MobiDB-lite"/>
    </source>
</evidence>
<dbReference type="InterPro" id="IPR054463">
    <property type="entry name" value="PexRD54_WY"/>
</dbReference>
<feature type="signal peptide" evidence="8">
    <location>
        <begin position="1"/>
        <end position="24"/>
    </location>
</feature>
<feature type="domain" description="RxLR effector PexRD54 WY" evidence="9">
    <location>
        <begin position="145"/>
        <end position="185"/>
    </location>
</feature>
<evidence type="ECO:0000256" key="3">
    <source>
        <dbReference type="ARBA" id="ARBA00010400"/>
    </source>
</evidence>
<dbReference type="STRING" id="542832.A0A3M6VQ19"/>
<dbReference type="GO" id="GO:0005576">
    <property type="term" value="C:extracellular region"/>
    <property type="evidence" value="ECO:0007669"/>
    <property type="project" value="UniProtKB-SubCell"/>
</dbReference>
<dbReference type="VEuPathDB" id="FungiDB:DD237_005188"/>
<dbReference type="GO" id="GO:0043657">
    <property type="term" value="C:host cell"/>
    <property type="evidence" value="ECO:0007669"/>
    <property type="project" value="UniProtKB-SubCell"/>
</dbReference>
<evidence type="ECO:0000259" key="9">
    <source>
        <dbReference type="Pfam" id="PF22748"/>
    </source>
</evidence>
<dbReference type="Proteomes" id="UP000282087">
    <property type="component" value="Unassembled WGS sequence"/>
</dbReference>
<keyword evidence="6" id="KW-0843">Virulence</keyword>
<dbReference type="AlphaFoldDB" id="A0A3M6VQ19"/>
<evidence type="ECO:0000313" key="11">
    <source>
        <dbReference type="Proteomes" id="UP000282087"/>
    </source>
</evidence>
<feature type="compositionally biased region" description="Basic and acidic residues" evidence="7">
    <location>
        <begin position="478"/>
        <end position="491"/>
    </location>
</feature>
<evidence type="ECO:0000256" key="1">
    <source>
        <dbReference type="ARBA" id="ARBA00004340"/>
    </source>
</evidence>
<evidence type="ECO:0000256" key="4">
    <source>
        <dbReference type="ARBA" id="ARBA00022525"/>
    </source>
</evidence>
<feature type="compositionally biased region" description="Basic residues" evidence="7">
    <location>
        <begin position="520"/>
        <end position="530"/>
    </location>
</feature>
<evidence type="ECO:0000256" key="2">
    <source>
        <dbReference type="ARBA" id="ARBA00004613"/>
    </source>
</evidence>
<comment type="caution">
    <text evidence="10">The sequence shown here is derived from an EMBL/GenBank/DDBJ whole genome shotgun (WGS) entry which is preliminary data.</text>
</comment>
<feature type="region of interest" description="Disordered" evidence="7">
    <location>
        <begin position="478"/>
        <end position="530"/>
    </location>
</feature>
<name>A0A3M6VQ19_9STRA</name>
<gene>
    <name evidence="10" type="ORF">DD238_003986</name>
</gene>
<proteinExistence type="inferred from homology"/>
<dbReference type="Pfam" id="PF22748">
    <property type="entry name" value="PexRD54_WY"/>
    <property type="match status" value="1"/>
</dbReference>
<comment type="similarity">
    <text evidence="3">Belongs to the RxLR effector family.</text>
</comment>
<feature type="chain" id="PRO_5018316401" description="RxLR effector PexRD54 WY domain-containing protein" evidence="8">
    <location>
        <begin position="25"/>
        <end position="530"/>
    </location>
</feature>
<evidence type="ECO:0000256" key="5">
    <source>
        <dbReference type="ARBA" id="ARBA00022729"/>
    </source>
</evidence>
<organism evidence="10 11">
    <name type="scientific">Peronospora effusa</name>
    <dbReference type="NCBI Taxonomy" id="542832"/>
    <lineage>
        <taxon>Eukaryota</taxon>
        <taxon>Sar</taxon>
        <taxon>Stramenopiles</taxon>
        <taxon>Oomycota</taxon>
        <taxon>Peronosporomycetes</taxon>
        <taxon>Peronosporales</taxon>
        <taxon>Peronosporaceae</taxon>
        <taxon>Peronospora</taxon>
    </lineage>
</organism>
<comment type="subcellular location">
    <subcellularLocation>
        <location evidence="1">Host cell</location>
    </subcellularLocation>
    <subcellularLocation>
        <location evidence="2">Secreted</location>
    </subcellularLocation>
</comment>
<keyword evidence="5 8" id="KW-0732">Signal</keyword>
<sequence>MRISFDTIFVALAGLCLVGLHVHANPSVLDDKERSGTDTAVVESAVNALKPTFGPDYIEEWMTAKKSAADVVKLLMLDKAENVLRHPTNFAGQFVKQFNLANPESRTSLIKVLTNDYGEYGMFKIIEAAKQVPDTARLARRLQEEQFQYWLGAKRNPRNVFALMKLDKAGEKLFEKPEIITWVEYLDQYNKMYAGKLGPVSLLFLMSKNNEKTFVHMLIAAKEVPSTEELAVRVQAKLTLLWLRQQRPPDAIFELLNLHEDDFLLPGLFDNPLFAAWMKYVDDYNMNVKNRQKADVLEILQRWYSIEMLEKVPIDMSKSRSFERLALEMKAIVQKAWFTQLQSPVDVQMVMEDLKPPERSTLHRALEDYPIYFHTRLIQKNYDNEVNALKKHFKETKDLAKMVLDASMKRKTERVASRFMDVLLEQWVGDSVEPTTVRKWLRFEHTAVDSVTKKQNDITEKENEIAKKQNDITAADSVTKKQNDITEKENEIAEQQNEITRKLNKRYRKMYNKEHNIPSTKRHKSTHSEQ</sequence>
<dbReference type="EMBL" id="QLLG01000050">
    <property type="protein sequence ID" value="RMX68849.1"/>
    <property type="molecule type" value="Genomic_DNA"/>
</dbReference>
<evidence type="ECO:0000313" key="10">
    <source>
        <dbReference type="EMBL" id="RMX68849.1"/>
    </source>
</evidence>
<accession>A0A3M6VQ19</accession>
<evidence type="ECO:0000256" key="6">
    <source>
        <dbReference type="ARBA" id="ARBA00023026"/>
    </source>
</evidence>
<keyword evidence="11" id="KW-1185">Reference proteome</keyword>
<protein>
    <recommendedName>
        <fullName evidence="9">RxLR effector PexRD54 WY domain-containing protein</fullName>
    </recommendedName>
</protein>
<reference evidence="10 11" key="1">
    <citation type="submission" date="2018-06" db="EMBL/GenBank/DDBJ databases">
        <title>Comparative genomics of downy mildews reveals potential adaptations to biotrophy.</title>
        <authorList>
            <person name="Fletcher K."/>
            <person name="Klosterman S.J."/>
            <person name="Derevnina L."/>
            <person name="Martin F."/>
            <person name="Koike S."/>
            <person name="Reyes Chin-Wo S."/>
            <person name="Mou B."/>
            <person name="Michelmore R."/>
        </authorList>
    </citation>
    <scope>NUCLEOTIDE SEQUENCE [LARGE SCALE GENOMIC DNA]</scope>
    <source>
        <strain evidence="10 11">R14</strain>
    </source>
</reference>
<evidence type="ECO:0000256" key="8">
    <source>
        <dbReference type="SAM" id="SignalP"/>
    </source>
</evidence>
<keyword evidence="4" id="KW-0964">Secreted</keyword>